<proteinExistence type="predicted"/>
<evidence type="ECO:0000256" key="1">
    <source>
        <dbReference type="SAM" id="SignalP"/>
    </source>
</evidence>
<comment type="caution">
    <text evidence="2">The sequence shown here is derived from an EMBL/GenBank/DDBJ whole genome shotgun (WGS) entry which is preliminary data.</text>
</comment>
<reference evidence="2" key="1">
    <citation type="journal article" date="2023" name="Mol. Phylogenet. Evol.">
        <title>Genome-scale phylogeny and comparative genomics of the fungal order Sordariales.</title>
        <authorList>
            <person name="Hensen N."/>
            <person name="Bonometti L."/>
            <person name="Westerberg I."/>
            <person name="Brannstrom I.O."/>
            <person name="Guillou S."/>
            <person name="Cros-Aarteil S."/>
            <person name="Calhoun S."/>
            <person name="Haridas S."/>
            <person name="Kuo A."/>
            <person name="Mondo S."/>
            <person name="Pangilinan J."/>
            <person name="Riley R."/>
            <person name="LaButti K."/>
            <person name="Andreopoulos B."/>
            <person name="Lipzen A."/>
            <person name="Chen C."/>
            <person name="Yan M."/>
            <person name="Daum C."/>
            <person name="Ng V."/>
            <person name="Clum A."/>
            <person name="Steindorff A."/>
            <person name="Ohm R.A."/>
            <person name="Martin F."/>
            <person name="Silar P."/>
            <person name="Natvig D.O."/>
            <person name="Lalanne C."/>
            <person name="Gautier V."/>
            <person name="Ament-Velasquez S.L."/>
            <person name="Kruys A."/>
            <person name="Hutchinson M.I."/>
            <person name="Powell A.J."/>
            <person name="Barry K."/>
            <person name="Miller A.N."/>
            <person name="Grigoriev I.V."/>
            <person name="Debuchy R."/>
            <person name="Gladieux P."/>
            <person name="Hiltunen Thoren M."/>
            <person name="Johannesson H."/>
        </authorList>
    </citation>
    <scope>NUCLEOTIDE SEQUENCE</scope>
    <source>
        <strain evidence="2">CBS 232.78</strain>
    </source>
</reference>
<organism evidence="2 3">
    <name type="scientific">Podospora didyma</name>
    <dbReference type="NCBI Taxonomy" id="330526"/>
    <lineage>
        <taxon>Eukaryota</taxon>
        <taxon>Fungi</taxon>
        <taxon>Dikarya</taxon>
        <taxon>Ascomycota</taxon>
        <taxon>Pezizomycotina</taxon>
        <taxon>Sordariomycetes</taxon>
        <taxon>Sordariomycetidae</taxon>
        <taxon>Sordariales</taxon>
        <taxon>Podosporaceae</taxon>
        <taxon>Podospora</taxon>
    </lineage>
</organism>
<sequence length="188" mass="19956">MVLFKACFLGALLGVNAAAAPSPTGINNRSCSAASFANTTDFILREYTIETVPSGSLGTFAIENPGTGDVYRLYRVPVSTGGGTWSVCRAGDEAPLPSVLARCQYLIERWTGGRIGFRFQWYCDDKDPSKPLLFDATVIGELPNEVCVTGNATAGVSRSCGLPDAEPVLLSVANISWEPTPTEAEPTD</sequence>
<keyword evidence="3" id="KW-1185">Reference proteome</keyword>
<feature type="signal peptide" evidence="1">
    <location>
        <begin position="1"/>
        <end position="18"/>
    </location>
</feature>
<evidence type="ECO:0000313" key="3">
    <source>
        <dbReference type="Proteomes" id="UP001285441"/>
    </source>
</evidence>
<evidence type="ECO:0008006" key="4">
    <source>
        <dbReference type="Google" id="ProtNLM"/>
    </source>
</evidence>
<protein>
    <recommendedName>
        <fullName evidence="4">AA1-like domain-containing protein</fullName>
    </recommendedName>
</protein>
<keyword evidence="1" id="KW-0732">Signal</keyword>
<feature type="chain" id="PRO_5041963922" description="AA1-like domain-containing protein" evidence="1">
    <location>
        <begin position="19"/>
        <end position="188"/>
    </location>
</feature>
<reference evidence="2" key="2">
    <citation type="submission" date="2023-06" db="EMBL/GenBank/DDBJ databases">
        <authorList>
            <consortium name="Lawrence Berkeley National Laboratory"/>
            <person name="Haridas S."/>
            <person name="Hensen N."/>
            <person name="Bonometti L."/>
            <person name="Westerberg I."/>
            <person name="Brannstrom I.O."/>
            <person name="Guillou S."/>
            <person name="Cros-Aarteil S."/>
            <person name="Calhoun S."/>
            <person name="Kuo A."/>
            <person name="Mondo S."/>
            <person name="Pangilinan J."/>
            <person name="Riley R."/>
            <person name="LaButti K."/>
            <person name="Andreopoulos B."/>
            <person name="Lipzen A."/>
            <person name="Chen C."/>
            <person name="Yanf M."/>
            <person name="Daum C."/>
            <person name="Ng V."/>
            <person name="Clum A."/>
            <person name="Steindorff A."/>
            <person name="Ohm R."/>
            <person name="Martin F."/>
            <person name="Silar P."/>
            <person name="Natvig D."/>
            <person name="Lalanne C."/>
            <person name="Gautier V."/>
            <person name="Ament-velasquez S.L."/>
            <person name="Kruys A."/>
            <person name="Hutchinson M.I."/>
            <person name="Powell A.J."/>
            <person name="Barry K."/>
            <person name="Miller A.N."/>
            <person name="Grigoriev I.V."/>
            <person name="Debuchy R."/>
            <person name="Gladieux P."/>
            <person name="Thoren M.H."/>
            <person name="Johannesson H."/>
        </authorList>
    </citation>
    <scope>NUCLEOTIDE SEQUENCE</scope>
    <source>
        <strain evidence="2">CBS 232.78</strain>
    </source>
</reference>
<evidence type="ECO:0000313" key="2">
    <source>
        <dbReference type="EMBL" id="KAK3385302.1"/>
    </source>
</evidence>
<dbReference type="EMBL" id="JAULSW010000004">
    <property type="protein sequence ID" value="KAK3385302.1"/>
    <property type="molecule type" value="Genomic_DNA"/>
</dbReference>
<dbReference type="AlphaFoldDB" id="A0AAE0NPG1"/>
<accession>A0AAE0NPG1</accession>
<name>A0AAE0NPG1_9PEZI</name>
<gene>
    <name evidence="2" type="ORF">B0H63DRAFT_543600</name>
</gene>
<dbReference type="Proteomes" id="UP001285441">
    <property type="component" value="Unassembled WGS sequence"/>
</dbReference>